<proteinExistence type="predicted"/>
<comment type="caution">
    <text evidence="1">The sequence shown here is derived from an EMBL/GenBank/DDBJ whole genome shotgun (WGS) entry which is preliminary data.</text>
</comment>
<sequence>MRLSNNSKDIVIPMKNTLFSYINHSWTIDNFHITSNAKEKKCLSFITP</sequence>
<accession>A0A077NKC1</accession>
<dbReference type="Proteomes" id="UP000028511">
    <property type="component" value="Unassembled WGS sequence"/>
</dbReference>
<name>A0A077NKC1_XENBV</name>
<organism evidence="1">
    <name type="scientific">Xenorhabdus bovienii str. puntauvense</name>
    <dbReference type="NCBI Taxonomy" id="1398201"/>
    <lineage>
        <taxon>Bacteria</taxon>
        <taxon>Pseudomonadati</taxon>
        <taxon>Pseudomonadota</taxon>
        <taxon>Gammaproteobacteria</taxon>
        <taxon>Enterobacterales</taxon>
        <taxon>Morganellaceae</taxon>
        <taxon>Xenorhabdus</taxon>
    </lineage>
</organism>
<evidence type="ECO:0000313" key="1">
    <source>
        <dbReference type="EMBL" id="CDG98737.1"/>
    </source>
</evidence>
<dbReference type="AlphaFoldDB" id="A0A077NKC1"/>
<reference evidence="1" key="1">
    <citation type="submission" date="2013-07" db="EMBL/GenBank/DDBJ databases">
        <title>Sub-species coevolution in mutualistic symbiosis.</title>
        <authorList>
            <person name="Murfin K."/>
            <person name="Klassen J."/>
            <person name="Lee M."/>
            <person name="Forst S."/>
            <person name="Stock P."/>
            <person name="Goodrich-Blair H."/>
        </authorList>
    </citation>
    <scope>NUCLEOTIDE SEQUENCE [LARGE SCALE GENOMIC DNA]</scope>
    <source>
        <strain evidence="1">Puntauvense</strain>
    </source>
</reference>
<protein>
    <submittedName>
        <fullName evidence="1">Uncharacterized protein</fullName>
    </submittedName>
</protein>
<gene>
    <name evidence="1" type="ORF">XBP1_520014</name>
</gene>
<dbReference type="EMBL" id="CBSW010000257">
    <property type="protein sequence ID" value="CDG98737.1"/>
    <property type="molecule type" value="Genomic_DNA"/>
</dbReference>
<dbReference type="HOGENOM" id="CLU_3159429_0_0_6"/>